<dbReference type="InterPro" id="IPR005000">
    <property type="entry name" value="Aldolase/citrate-lyase_domain"/>
</dbReference>
<dbReference type="InterPro" id="IPR050251">
    <property type="entry name" value="HpcH-HpaI_aldolase"/>
</dbReference>
<organism evidence="5 6">
    <name type="scientific">Solirubrobacter deserti</name>
    <dbReference type="NCBI Taxonomy" id="2282478"/>
    <lineage>
        <taxon>Bacteria</taxon>
        <taxon>Bacillati</taxon>
        <taxon>Actinomycetota</taxon>
        <taxon>Thermoleophilia</taxon>
        <taxon>Solirubrobacterales</taxon>
        <taxon>Solirubrobacteraceae</taxon>
        <taxon>Solirubrobacter</taxon>
    </lineage>
</organism>
<name>A0ABT4RF53_9ACTN</name>
<comment type="similarity">
    <text evidence="1">Belongs to the HpcH/HpaI aldolase family.</text>
</comment>
<dbReference type="InterPro" id="IPR040442">
    <property type="entry name" value="Pyrv_kinase-like_dom_sf"/>
</dbReference>
<dbReference type="PANTHER" id="PTHR30502">
    <property type="entry name" value="2-KETO-3-DEOXY-L-RHAMNONATE ALDOLASE"/>
    <property type="match status" value="1"/>
</dbReference>
<dbReference type="InterPro" id="IPR015813">
    <property type="entry name" value="Pyrv/PenolPyrv_kinase-like_dom"/>
</dbReference>
<evidence type="ECO:0000256" key="1">
    <source>
        <dbReference type="ARBA" id="ARBA00005568"/>
    </source>
</evidence>
<keyword evidence="3 5" id="KW-0456">Lyase</keyword>
<evidence type="ECO:0000259" key="4">
    <source>
        <dbReference type="Pfam" id="PF03328"/>
    </source>
</evidence>
<reference evidence="5" key="1">
    <citation type="submission" date="2022-10" db="EMBL/GenBank/DDBJ databases">
        <title>The WGS of Solirubrobacter sp. CPCC 204708.</title>
        <authorList>
            <person name="Jiang Z."/>
        </authorList>
    </citation>
    <scope>NUCLEOTIDE SEQUENCE</scope>
    <source>
        <strain evidence="5">CPCC 204708</strain>
    </source>
</reference>
<dbReference type="PANTHER" id="PTHR30502:SF0">
    <property type="entry name" value="PHOSPHOENOLPYRUVATE CARBOXYLASE FAMILY PROTEIN"/>
    <property type="match status" value="1"/>
</dbReference>
<keyword evidence="2" id="KW-0479">Metal-binding</keyword>
<dbReference type="EMBL" id="JAPCID010000008">
    <property type="protein sequence ID" value="MDA0137159.1"/>
    <property type="molecule type" value="Genomic_DNA"/>
</dbReference>
<dbReference type="Pfam" id="PF03328">
    <property type="entry name" value="HpcH_HpaI"/>
    <property type="match status" value="1"/>
</dbReference>
<evidence type="ECO:0000256" key="2">
    <source>
        <dbReference type="ARBA" id="ARBA00022723"/>
    </source>
</evidence>
<evidence type="ECO:0000313" key="5">
    <source>
        <dbReference type="EMBL" id="MDA0137159.1"/>
    </source>
</evidence>
<dbReference type="Proteomes" id="UP001147700">
    <property type="component" value="Unassembled WGS sequence"/>
</dbReference>
<dbReference type="RefSeq" id="WP_202957177.1">
    <property type="nucleotide sequence ID" value="NZ_JAPCID010000008.1"/>
</dbReference>
<evidence type="ECO:0000256" key="3">
    <source>
        <dbReference type="ARBA" id="ARBA00023239"/>
    </source>
</evidence>
<keyword evidence="6" id="KW-1185">Reference proteome</keyword>
<feature type="domain" description="HpcH/HpaI aldolase/citrate lyase" evidence="4">
    <location>
        <begin position="15"/>
        <end position="239"/>
    </location>
</feature>
<dbReference type="GO" id="GO:0016829">
    <property type="term" value="F:lyase activity"/>
    <property type="evidence" value="ECO:0007669"/>
    <property type="project" value="UniProtKB-KW"/>
</dbReference>
<sequence>MTPMKARLAAGETLFGTFLTLGSPFAAESLGLLGWDWLLVDLEHGGGDESQLVGQLMGCSSAGVHALARVESDVRGRTARALDLGVEGVMCPQVNSVEQAERWASVLHYGPPGTRGIAFFHRGARYGTDPQPIETARERVCGIAQIESPEAVEAVEEIAAVEGVDVLFVGPSDLSYSMGMFRQFEEPAFRDAIARVNEAARAAGKATGIFLTDVAQVPAALADGFRMIGIGSDGGYMMKAAGDTLAQARRAR</sequence>
<protein>
    <submittedName>
        <fullName evidence="5">Aldolase/citrate lyase family protein</fullName>
    </submittedName>
</protein>
<accession>A0ABT4RF53</accession>
<proteinExistence type="inferred from homology"/>
<dbReference type="Gene3D" id="3.20.20.60">
    <property type="entry name" value="Phosphoenolpyruvate-binding domains"/>
    <property type="match status" value="1"/>
</dbReference>
<gene>
    <name evidence="5" type="ORF">OJ962_06595</name>
</gene>
<comment type="caution">
    <text evidence="5">The sequence shown here is derived from an EMBL/GenBank/DDBJ whole genome shotgun (WGS) entry which is preliminary data.</text>
</comment>
<dbReference type="SUPFAM" id="SSF51621">
    <property type="entry name" value="Phosphoenolpyruvate/pyruvate domain"/>
    <property type="match status" value="1"/>
</dbReference>
<evidence type="ECO:0000313" key="6">
    <source>
        <dbReference type="Proteomes" id="UP001147700"/>
    </source>
</evidence>